<dbReference type="PANTHER" id="PTHR16091">
    <property type="entry name" value="TTC17 PROTEIN"/>
    <property type="match status" value="1"/>
</dbReference>
<dbReference type="GO" id="GO:0015629">
    <property type="term" value="C:actin cytoskeleton"/>
    <property type="evidence" value="ECO:0007669"/>
    <property type="project" value="TreeGrafter"/>
</dbReference>
<feature type="compositionally biased region" description="Basic and acidic residues" evidence="3">
    <location>
        <begin position="448"/>
        <end position="470"/>
    </location>
</feature>
<evidence type="ECO:0000256" key="3">
    <source>
        <dbReference type="SAM" id="MobiDB-lite"/>
    </source>
</evidence>
<dbReference type="GO" id="GO:0005737">
    <property type="term" value="C:cytoplasm"/>
    <property type="evidence" value="ECO:0007669"/>
    <property type="project" value="TreeGrafter"/>
</dbReference>
<dbReference type="PROSITE" id="PS50005">
    <property type="entry name" value="TPR"/>
    <property type="match status" value="2"/>
</dbReference>
<proteinExistence type="predicted"/>
<evidence type="ECO:0000256" key="4">
    <source>
        <dbReference type="SAM" id="SignalP"/>
    </source>
</evidence>
<dbReference type="SUPFAM" id="SSF48452">
    <property type="entry name" value="TPR-like"/>
    <property type="match status" value="1"/>
</dbReference>
<dbReference type="Gene3D" id="1.25.40.10">
    <property type="entry name" value="Tetratricopeptide repeat domain"/>
    <property type="match status" value="3"/>
</dbReference>
<feature type="repeat" description="TPR" evidence="1">
    <location>
        <begin position="278"/>
        <end position="311"/>
    </location>
</feature>
<keyword evidence="6" id="KW-1185">Reference proteome</keyword>
<organism evidence="5 6">
    <name type="scientific">Elysia chlorotica</name>
    <name type="common">Eastern emerald elysia</name>
    <name type="synonym">Sea slug</name>
    <dbReference type="NCBI Taxonomy" id="188477"/>
    <lineage>
        <taxon>Eukaryota</taxon>
        <taxon>Metazoa</taxon>
        <taxon>Spiralia</taxon>
        <taxon>Lophotrochozoa</taxon>
        <taxon>Mollusca</taxon>
        <taxon>Gastropoda</taxon>
        <taxon>Heterobranchia</taxon>
        <taxon>Euthyneura</taxon>
        <taxon>Panpulmonata</taxon>
        <taxon>Sacoglossa</taxon>
        <taxon>Placobranchoidea</taxon>
        <taxon>Plakobranchidae</taxon>
        <taxon>Elysia</taxon>
    </lineage>
</organism>
<dbReference type="SMART" id="SM00028">
    <property type="entry name" value="TPR"/>
    <property type="match status" value="7"/>
</dbReference>
<evidence type="ECO:0000256" key="1">
    <source>
        <dbReference type="PROSITE-ProRule" id="PRU00339"/>
    </source>
</evidence>
<accession>A0A3S1B591</accession>
<sequence length="1319" mass="149266">MAFTVQPALVLVIGFVLQRCIITNGATHWIVTEDGRLQAQTDSVYNLRRPYDLVAFMKQEQRASMLNDLKMELLNRKDEIDRNEDRDSGLEQKFYKTNPDCIQAGKPLPEFDLYISTVLPLENKGIRPEEHIDVNGSPTSSPRQPDCTAFMDLEFSMHAFEHLEGLKARTNLTGSPELGLKNAITHRESVDDYGHLVFEALMKNKSSWVLYNMAAFYWRIKGNPYHAVECIRRALHHSPRLQKDVALISLSNILHRARFSNEAAILVHAALEVSKELNVNHFTLGNIYAVLGEYNKSIICFENTLKIQPDFEAASKRRHAVLCHSKLEMALEAQHRSLQRTLEDLKDYQRKHDLYQSQSDKLLAEQVPHEVKIAQHHAFEQQKMRERSVEMATSVLSVDKEEQLTDTNSPGDEHCRMVDRDGRQVVLCTWSRRSPTLDFNFAYLDENSEKRKEENQAETEEAKNDPKRPDYSQPMRPAMYLKIKKHKTSDSDFYMSPIWPQKEECDTFVKKVPDARNLTTVYLSPENKGFEVKALLTEAQGLEKLGEHPLPWYPPVCVPLLTLPDGSIALDRLKAVSYEERSRIPLKYNDPSMRSILQSHVNDGMVTEEEVGQRILTALKQNIEPQWILYNLAGLYWRIIGNNYHGIECIRRSIYLSPPQYRDIPLVNLANILYRYGRYQDAIVVMWDAITVNDAEPSSHFLMGHLLWATHNYTGAAHHYHEALAADPDYSLALGAVRAMKCYLKFYYAAQSVAPPPPPQDGLSGSGAGPNNCQQKQQAETESRVICKTENNEDKCIIETRLRNRISDCNGHCTQTCTITPIKMDGCAADVNTEATLSFCGRPKHHCGSKSGKQFSADQDDMLFSTDFTSKLDEVSDYYERRGLCERDECSHLRVQHGNQKPHTKLEYVEGVIRPQLIFLQVSPSEMQVDAEDCIIFNDGSKSVGCSRDEFRTYVEDLHRNIHQFEQKFSSETGQPVQCSIEFHEAEPGGTCGGINLPPRGPDGKKKQGRPKKPLSGQKKESKGEQPEGKQEKKRQVLAPPSLSQPPRGGLKIPAPDFEMPETDVHLLKLGVLRVRKADCDQPDIEALDLAHFPSTFISPGTMGIRLSDHLDFTETILVEKQKIPMCHTDLISPVRALEHLPGVAGVGDMEVAMPGTSTDLQQLEHILQTLNTEFETISTAGTRIANALAKNTTSWVANLLASYYWKVQGRGDSALGCLKVALTYVPYPYRYCPLLSLAIYLQQSGHPNEAVVACSASLDVDREIWIAHYTLANIYCLMESWANAALFYQSTLGFDPHHKETQTRLRAILCRGLAKQIS</sequence>
<dbReference type="EMBL" id="RQTK01000404">
    <property type="protein sequence ID" value="RUS80218.1"/>
    <property type="molecule type" value="Genomic_DNA"/>
</dbReference>
<keyword evidence="2" id="KW-0175">Coiled coil</keyword>
<reference evidence="5 6" key="1">
    <citation type="submission" date="2019-01" db="EMBL/GenBank/DDBJ databases">
        <title>A draft genome assembly of the solar-powered sea slug Elysia chlorotica.</title>
        <authorList>
            <person name="Cai H."/>
            <person name="Li Q."/>
            <person name="Fang X."/>
            <person name="Li J."/>
            <person name="Curtis N.E."/>
            <person name="Altenburger A."/>
            <person name="Shibata T."/>
            <person name="Feng M."/>
            <person name="Maeda T."/>
            <person name="Schwartz J.A."/>
            <person name="Shigenobu S."/>
            <person name="Lundholm N."/>
            <person name="Nishiyama T."/>
            <person name="Yang H."/>
            <person name="Hasebe M."/>
            <person name="Li S."/>
            <person name="Pierce S.K."/>
            <person name="Wang J."/>
        </authorList>
    </citation>
    <scope>NUCLEOTIDE SEQUENCE [LARGE SCALE GENOMIC DNA]</scope>
    <source>
        <strain evidence="5">EC2010</strain>
        <tissue evidence="5">Whole organism of an adult</tissue>
    </source>
</reference>
<dbReference type="Pfam" id="PF13181">
    <property type="entry name" value="TPR_8"/>
    <property type="match status" value="1"/>
</dbReference>
<dbReference type="InterPro" id="IPR011990">
    <property type="entry name" value="TPR-like_helical_dom_sf"/>
</dbReference>
<keyword evidence="4" id="KW-0732">Signal</keyword>
<keyword evidence="1" id="KW-0802">TPR repeat</keyword>
<feature type="repeat" description="TPR" evidence="1">
    <location>
        <begin position="697"/>
        <end position="730"/>
    </location>
</feature>
<dbReference type="GO" id="GO:0030041">
    <property type="term" value="P:actin filament polymerization"/>
    <property type="evidence" value="ECO:0007669"/>
    <property type="project" value="TreeGrafter"/>
</dbReference>
<feature type="region of interest" description="Disordered" evidence="3">
    <location>
        <begin position="448"/>
        <end position="474"/>
    </location>
</feature>
<feature type="region of interest" description="Disordered" evidence="3">
    <location>
        <begin position="755"/>
        <end position="775"/>
    </location>
</feature>
<evidence type="ECO:0008006" key="7">
    <source>
        <dbReference type="Google" id="ProtNLM"/>
    </source>
</evidence>
<evidence type="ECO:0000313" key="5">
    <source>
        <dbReference type="EMBL" id="RUS80218.1"/>
    </source>
</evidence>
<dbReference type="InterPro" id="IPR019734">
    <property type="entry name" value="TPR_rpt"/>
</dbReference>
<dbReference type="PANTHER" id="PTHR16091:SF1">
    <property type="entry name" value="TETRATRICOPEPTIDE REPEAT PROTEIN 17"/>
    <property type="match status" value="1"/>
</dbReference>
<protein>
    <recommendedName>
        <fullName evidence="7">Tetratricopeptide repeat protein 17</fullName>
    </recommendedName>
</protein>
<feature type="compositionally biased region" description="Basic and acidic residues" evidence="3">
    <location>
        <begin position="1018"/>
        <end position="1035"/>
    </location>
</feature>
<dbReference type="FunFam" id="1.25.40.10:FF:000061">
    <property type="entry name" value="Tetratricopeptide repeat domain 17"/>
    <property type="match status" value="1"/>
</dbReference>
<comment type="caution">
    <text evidence="5">The sequence shown here is derived from an EMBL/GenBank/DDBJ whole genome shotgun (WGS) entry which is preliminary data.</text>
</comment>
<feature type="signal peptide" evidence="4">
    <location>
        <begin position="1"/>
        <end position="18"/>
    </location>
</feature>
<gene>
    <name evidence="5" type="ORF">EGW08_012014</name>
</gene>
<evidence type="ECO:0000313" key="6">
    <source>
        <dbReference type="Proteomes" id="UP000271974"/>
    </source>
</evidence>
<name>A0A3S1B591_ELYCH</name>
<dbReference type="InterPro" id="IPR052630">
    <property type="entry name" value="TTC17"/>
</dbReference>
<feature type="coiled-coil region" evidence="2">
    <location>
        <begin position="328"/>
        <end position="365"/>
    </location>
</feature>
<dbReference type="Proteomes" id="UP000271974">
    <property type="component" value="Unassembled WGS sequence"/>
</dbReference>
<dbReference type="OrthoDB" id="2115703at2759"/>
<feature type="chain" id="PRO_5018724115" description="Tetratricopeptide repeat protein 17" evidence="4">
    <location>
        <begin position="19"/>
        <end position="1319"/>
    </location>
</feature>
<feature type="region of interest" description="Disordered" evidence="3">
    <location>
        <begin position="398"/>
        <end position="417"/>
    </location>
</feature>
<evidence type="ECO:0000256" key="2">
    <source>
        <dbReference type="SAM" id="Coils"/>
    </source>
</evidence>
<feature type="region of interest" description="Disordered" evidence="3">
    <location>
        <begin position="988"/>
        <end position="1057"/>
    </location>
</feature>